<dbReference type="PATRIC" id="fig|1292034.3.peg.1779"/>
<dbReference type="STRING" id="1292034.OR37_01792"/>
<accession>R0E9U8</accession>
<comment type="similarity">
    <text evidence="1">Belongs to the CapA family.</text>
</comment>
<reference evidence="3 4" key="1">
    <citation type="journal article" date="2013" name="Genome Announc.">
        <title>Draft Genome Sequence for Caulobacter sp. Strain OR37, a Bacterium Tolerant to Heavy Metals.</title>
        <authorList>
            <person name="Utturkar S.M."/>
            <person name="Bollmann A."/>
            <person name="Brzoska R.M."/>
            <person name="Klingeman D.M."/>
            <person name="Epstein S.E."/>
            <person name="Palumbo A.V."/>
            <person name="Brown S.D."/>
        </authorList>
    </citation>
    <scope>NUCLEOTIDE SEQUENCE [LARGE SCALE GENOMIC DNA]</scope>
    <source>
        <strain evidence="3 4">OR37</strain>
    </source>
</reference>
<dbReference type="PANTHER" id="PTHR33393">
    <property type="entry name" value="POLYGLUTAMINE SYNTHESIS ACCESSORY PROTEIN RV0574C-RELATED"/>
    <property type="match status" value="1"/>
</dbReference>
<dbReference type="Pfam" id="PF09587">
    <property type="entry name" value="PGA_cap"/>
    <property type="match status" value="1"/>
</dbReference>
<proteinExistence type="inferred from homology"/>
<evidence type="ECO:0000256" key="1">
    <source>
        <dbReference type="ARBA" id="ARBA00005662"/>
    </source>
</evidence>
<dbReference type="SUPFAM" id="SSF56300">
    <property type="entry name" value="Metallo-dependent phosphatases"/>
    <property type="match status" value="1"/>
</dbReference>
<dbReference type="InterPro" id="IPR052169">
    <property type="entry name" value="CW_Biosynth-Accessory"/>
</dbReference>
<dbReference type="Proteomes" id="UP000013063">
    <property type="component" value="Unassembled WGS sequence"/>
</dbReference>
<evidence type="ECO:0000259" key="2">
    <source>
        <dbReference type="Pfam" id="PF09587"/>
    </source>
</evidence>
<sequence length="216" mass="23057">MGLVAFATGKIREGGAAAMGRPGVNELRRDAAGQVVEADAARILEAIAVARRRARVVVVYHHNHDWEPDMADVPDWQRTFAHRCVEAGAAAFVGHGAPVAQGLEVHRAAPLFFGLGNFIFQTEKPQGAYPAEAWESVVAECAFDGGRCVSVRLLPIVLNEIGLGGPSDMTTRGAPTFAGPKRGGTILRRLAARSTRFGTRIEIRADGEGQVLLPRA</sequence>
<dbReference type="InterPro" id="IPR019079">
    <property type="entry name" value="Capsule_synth_CapA"/>
</dbReference>
<dbReference type="InterPro" id="IPR029052">
    <property type="entry name" value="Metallo-depent_PP-like"/>
</dbReference>
<organism evidence="3 4">
    <name type="scientific">Caulobacter vibrioides OR37</name>
    <dbReference type="NCBI Taxonomy" id="1292034"/>
    <lineage>
        <taxon>Bacteria</taxon>
        <taxon>Pseudomonadati</taxon>
        <taxon>Pseudomonadota</taxon>
        <taxon>Alphaproteobacteria</taxon>
        <taxon>Caulobacterales</taxon>
        <taxon>Caulobacteraceae</taxon>
        <taxon>Caulobacter</taxon>
    </lineage>
</organism>
<protein>
    <recommendedName>
        <fullName evidence="2">Capsule synthesis protein CapA domain-containing protein</fullName>
    </recommendedName>
</protein>
<dbReference type="eggNOG" id="COG2843">
    <property type="taxonomic scope" value="Bacteria"/>
</dbReference>
<dbReference type="EMBL" id="APMP01000008">
    <property type="protein sequence ID" value="ENZ82238.1"/>
    <property type="molecule type" value="Genomic_DNA"/>
</dbReference>
<dbReference type="PANTHER" id="PTHR33393:SF13">
    <property type="entry name" value="PGA BIOSYNTHESIS PROTEIN CAPA"/>
    <property type="match status" value="1"/>
</dbReference>
<comment type="caution">
    <text evidence="3">The sequence shown here is derived from an EMBL/GenBank/DDBJ whole genome shotgun (WGS) entry which is preliminary data.</text>
</comment>
<gene>
    <name evidence="3" type="ORF">OR37_01792</name>
</gene>
<evidence type="ECO:0000313" key="4">
    <source>
        <dbReference type="Proteomes" id="UP000013063"/>
    </source>
</evidence>
<name>R0E9U8_CAUVI</name>
<evidence type="ECO:0000313" key="3">
    <source>
        <dbReference type="EMBL" id="ENZ82238.1"/>
    </source>
</evidence>
<dbReference type="AlphaFoldDB" id="R0E9U8"/>
<keyword evidence="4" id="KW-1185">Reference proteome</keyword>
<feature type="domain" description="Capsule synthesis protein CapA" evidence="2">
    <location>
        <begin position="20"/>
        <end position="121"/>
    </location>
</feature>